<evidence type="ECO:0000259" key="1">
    <source>
        <dbReference type="Pfam" id="PF26035"/>
    </source>
</evidence>
<evidence type="ECO:0000313" key="3">
    <source>
        <dbReference type="EMBL" id="QIV85769.1"/>
    </source>
</evidence>
<accession>A0A6H0SH55</accession>
<dbReference type="Proteomes" id="UP000502331">
    <property type="component" value="Chromosome"/>
</dbReference>
<proteinExistence type="predicted"/>
<dbReference type="EMBL" id="CP032549">
    <property type="protein sequence ID" value="QIV85769.1"/>
    <property type="molecule type" value="Genomic_DNA"/>
</dbReference>
<evidence type="ECO:0000313" key="4">
    <source>
        <dbReference type="Proteomes" id="UP000502331"/>
    </source>
</evidence>
<keyword evidence="4" id="KW-1185">Reference proteome</keyword>
<dbReference type="RefSeq" id="WP_172511025.1">
    <property type="nucleotide sequence ID" value="NZ_CP032549.1"/>
</dbReference>
<dbReference type="Pfam" id="PF26035">
    <property type="entry name" value="DUF8010"/>
    <property type="match status" value="1"/>
</dbReference>
<reference evidence="3 4" key="1">
    <citation type="submission" date="2018-09" db="EMBL/GenBank/DDBJ databases">
        <title>Glutamicibacter mishrai S5-52T (LMG 29155T = KCTC 39846T).</title>
        <authorList>
            <person name="Das S.K."/>
        </authorList>
    </citation>
    <scope>NUCLEOTIDE SEQUENCE [LARGE SCALE GENOMIC DNA]</scope>
    <source>
        <strain evidence="3 4">S5-52</strain>
    </source>
</reference>
<dbReference type="AlphaFoldDB" id="A0A6H0SH55"/>
<evidence type="ECO:0000259" key="2">
    <source>
        <dbReference type="Pfam" id="PF26572"/>
    </source>
</evidence>
<sequence>MASDVLIFDDANSVSDLANFISRAKTIEDDAALFVARGTALAVYVPVLVPAELGQGQYTILGMRVHRLAKPAEVNASYSLSSIQDRLARMGESSVEFTLPPVEATARWAGISVPLSGWEEAGIISDRALSSAAQTGIDAVAQALPENPGKPVISQIRQRIWSSTMDNQTPALPMGAAFAMHALGFLAHDGESRILKQGSWHRVSNGRGHALLRQSSLLG</sequence>
<feature type="domain" description="DUF8010" evidence="1">
    <location>
        <begin position="1"/>
        <end position="107"/>
    </location>
</feature>
<organism evidence="3 4">
    <name type="scientific">Glutamicibacter mishrai</name>
    <dbReference type="NCBI Taxonomy" id="1775880"/>
    <lineage>
        <taxon>Bacteria</taxon>
        <taxon>Bacillati</taxon>
        <taxon>Actinomycetota</taxon>
        <taxon>Actinomycetes</taxon>
        <taxon>Micrococcales</taxon>
        <taxon>Micrococcaceae</taxon>
        <taxon>Glutamicibacter</taxon>
    </lineage>
</organism>
<dbReference type="InterPro" id="IPR058498">
    <property type="entry name" value="DUF8185"/>
</dbReference>
<dbReference type="InterPro" id="IPR058323">
    <property type="entry name" value="DUF8010"/>
</dbReference>
<gene>
    <name evidence="3" type="ORF">D3791_00715</name>
</gene>
<feature type="domain" description="DUF8185" evidence="2">
    <location>
        <begin position="114"/>
        <end position="215"/>
    </location>
</feature>
<dbReference type="Pfam" id="PF26572">
    <property type="entry name" value="DUF8185"/>
    <property type="match status" value="1"/>
</dbReference>
<protein>
    <submittedName>
        <fullName evidence="3">Uncharacterized protein</fullName>
    </submittedName>
</protein>
<name>A0A6H0SH55_9MICC</name>